<proteinExistence type="predicted"/>
<reference evidence="1 2" key="1">
    <citation type="journal article" date="2020" name="Nature">
        <title>Six reference-quality genomes reveal evolution of bat adaptations.</title>
        <authorList>
            <person name="Jebb D."/>
            <person name="Huang Z."/>
            <person name="Pippel M."/>
            <person name="Hughes G.M."/>
            <person name="Lavrichenko K."/>
            <person name="Devanna P."/>
            <person name="Winkler S."/>
            <person name="Jermiin L.S."/>
            <person name="Skirmuntt E.C."/>
            <person name="Katzourakis A."/>
            <person name="Burkitt-Gray L."/>
            <person name="Ray D.A."/>
            <person name="Sullivan K.A.M."/>
            <person name="Roscito J.G."/>
            <person name="Kirilenko B.M."/>
            <person name="Davalos L.M."/>
            <person name="Corthals A.P."/>
            <person name="Power M.L."/>
            <person name="Jones G."/>
            <person name="Ransome R.D."/>
            <person name="Dechmann D.K.N."/>
            <person name="Locatelli A.G."/>
            <person name="Puechmaille S.J."/>
            <person name="Fedrigo O."/>
            <person name="Jarvis E.D."/>
            <person name="Hiller M."/>
            <person name="Vernes S.C."/>
            <person name="Myers E.W."/>
            <person name="Teeling E.C."/>
        </authorList>
    </citation>
    <scope>NUCLEOTIDE SEQUENCE [LARGE SCALE GENOMIC DNA]</scope>
    <source>
        <strain evidence="1">MRouAeg1</strain>
        <tissue evidence="1">Muscle</tissue>
    </source>
</reference>
<keyword evidence="2" id="KW-1185">Reference proteome</keyword>
<dbReference type="EMBL" id="JACASE010000002">
    <property type="protein sequence ID" value="KAF6498138.1"/>
    <property type="molecule type" value="Genomic_DNA"/>
</dbReference>
<keyword evidence="1" id="KW-0418">Kinase</keyword>
<gene>
    <name evidence="1" type="ORF">HJG63_018943</name>
</gene>
<accession>A0A7J8JN06</accession>
<dbReference type="GO" id="GO:0016301">
    <property type="term" value="F:kinase activity"/>
    <property type="evidence" value="ECO:0007669"/>
    <property type="project" value="UniProtKB-KW"/>
</dbReference>
<sequence length="28" mass="3294">MDQSTGVETCLFLVVFLEIHYKRHINSI</sequence>
<protein>
    <submittedName>
        <fullName evidence="1">TANK binding kinase 1</fullName>
    </submittedName>
</protein>
<dbReference type="AlphaFoldDB" id="A0A7J8JN06"/>
<dbReference type="Proteomes" id="UP000593571">
    <property type="component" value="Unassembled WGS sequence"/>
</dbReference>
<keyword evidence="1" id="KW-0808">Transferase</keyword>
<evidence type="ECO:0000313" key="1">
    <source>
        <dbReference type="EMBL" id="KAF6498138.1"/>
    </source>
</evidence>
<evidence type="ECO:0000313" key="2">
    <source>
        <dbReference type="Proteomes" id="UP000593571"/>
    </source>
</evidence>
<name>A0A7J8JN06_ROUAE</name>
<organism evidence="1 2">
    <name type="scientific">Rousettus aegyptiacus</name>
    <name type="common">Egyptian fruit bat</name>
    <name type="synonym">Pteropus aegyptiacus</name>
    <dbReference type="NCBI Taxonomy" id="9407"/>
    <lineage>
        <taxon>Eukaryota</taxon>
        <taxon>Metazoa</taxon>
        <taxon>Chordata</taxon>
        <taxon>Craniata</taxon>
        <taxon>Vertebrata</taxon>
        <taxon>Euteleostomi</taxon>
        <taxon>Mammalia</taxon>
        <taxon>Eutheria</taxon>
        <taxon>Laurasiatheria</taxon>
        <taxon>Chiroptera</taxon>
        <taxon>Yinpterochiroptera</taxon>
        <taxon>Pteropodoidea</taxon>
        <taxon>Pteropodidae</taxon>
        <taxon>Rousettinae</taxon>
        <taxon>Rousettus</taxon>
    </lineage>
</organism>
<comment type="caution">
    <text evidence="1">The sequence shown here is derived from an EMBL/GenBank/DDBJ whole genome shotgun (WGS) entry which is preliminary data.</text>
</comment>